<evidence type="ECO:0000313" key="2">
    <source>
        <dbReference type="Proteomes" id="UP000003577"/>
    </source>
</evidence>
<dbReference type="HOGENOM" id="CLU_3239198_0_0_9"/>
<reference evidence="1 2" key="1">
    <citation type="submission" date="2007-03" db="EMBL/GenBank/DDBJ databases">
        <authorList>
            <person name="Fulton L."/>
            <person name="Clifton S."/>
            <person name="Fulton B."/>
            <person name="Xu J."/>
            <person name="Minx P."/>
            <person name="Pepin K.H."/>
            <person name="Johnson M."/>
            <person name="Thiruvilangam P."/>
            <person name="Bhonagiri V."/>
            <person name="Nash W.E."/>
            <person name="Mardis E.R."/>
            <person name="Wilson R.K."/>
        </authorList>
    </citation>
    <scope>NUCLEOTIDE SEQUENCE [LARGE SCALE GENOMIC DNA]</scope>
    <source>
        <strain evidence="1 2">ATCC 27756</strain>
    </source>
</reference>
<proteinExistence type="predicted"/>
<sequence length="43" mass="4961">MLFFDADNGIVRMQGCTLLQLCINYVKKVNEKTLIATEERVEL</sequence>
<reference evidence="1 2" key="2">
    <citation type="submission" date="2007-04" db="EMBL/GenBank/DDBJ databases">
        <title>Draft genome sequence of Ruminococcus torques (ATCC 27756).</title>
        <authorList>
            <person name="Sudarsanam P."/>
            <person name="Ley R."/>
            <person name="Guruge J."/>
            <person name="Turnbaugh P.J."/>
            <person name="Mahowald M."/>
            <person name="Liep D."/>
            <person name="Gordon J."/>
        </authorList>
    </citation>
    <scope>NUCLEOTIDE SEQUENCE [LARGE SCALE GENOMIC DNA]</scope>
    <source>
        <strain evidence="1 2">ATCC 27756</strain>
    </source>
</reference>
<comment type="caution">
    <text evidence="1">The sequence shown here is derived from an EMBL/GenBank/DDBJ whole genome shotgun (WGS) entry which is preliminary data.</text>
</comment>
<dbReference type="PaxDb" id="411460-RUMTOR_01157"/>
<dbReference type="Proteomes" id="UP000003577">
    <property type="component" value="Unassembled WGS sequence"/>
</dbReference>
<dbReference type="AlphaFoldDB" id="A5KLQ3"/>
<gene>
    <name evidence="1" type="ORF">RUMTOR_01157</name>
</gene>
<accession>A5KLQ3</accession>
<dbReference type="EMBL" id="AAVP02000004">
    <property type="protein sequence ID" value="EDK24428.1"/>
    <property type="molecule type" value="Genomic_DNA"/>
</dbReference>
<organism evidence="1 2">
    <name type="scientific">[Ruminococcus] torques ATCC 27756</name>
    <dbReference type="NCBI Taxonomy" id="411460"/>
    <lineage>
        <taxon>Bacteria</taxon>
        <taxon>Bacillati</taxon>
        <taxon>Bacillota</taxon>
        <taxon>Clostridia</taxon>
        <taxon>Lachnospirales</taxon>
        <taxon>Lachnospiraceae</taxon>
        <taxon>Mediterraneibacter</taxon>
    </lineage>
</organism>
<evidence type="ECO:0000313" key="1">
    <source>
        <dbReference type="EMBL" id="EDK24428.1"/>
    </source>
</evidence>
<name>A5KLQ3_9FIRM</name>
<protein>
    <submittedName>
        <fullName evidence="1">Uncharacterized protein</fullName>
    </submittedName>
</protein>